<reference evidence="3" key="1">
    <citation type="submission" date="2019-04" db="EMBL/GenBank/DDBJ databases">
        <title>Friends and foes A comparative genomics studyof 23 Aspergillus species from section Flavi.</title>
        <authorList>
            <consortium name="DOE Joint Genome Institute"/>
            <person name="Kjaerbolling I."/>
            <person name="Vesth T."/>
            <person name="Frisvad J.C."/>
            <person name="Nybo J.L."/>
            <person name="Theobald S."/>
            <person name="Kildgaard S."/>
            <person name="Isbrandt T."/>
            <person name="Kuo A."/>
            <person name="Sato A."/>
            <person name="Lyhne E.K."/>
            <person name="Kogle M.E."/>
            <person name="Wiebenga A."/>
            <person name="Kun R.S."/>
            <person name="Lubbers R.J."/>
            <person name="Makela M.R."/>
            <person name="Barry K."/>
            <person name="Chovatia M."/>
            <person name="Clum A."/>
            <person name="Daum C."/>
            <person name="Haridas S."/>
            <person name="He G."/>
            <person name="LaButti K."/>
            <person name="Lipzen A."/>
            <person name="Mondo S."/>
            <person name="Riley R."/>
            <person name="Salamov A."/>
            <person name="Simmons B.A."/>
            <person name="Magnuson J.K."/>
            <person name="Henrissat B."/>
            <person name="Mortensen U.H."/>
            <person name="Larsen T.O."/>
            <person name="Devries R.P."/>
            <person name="Grigoriev I.V."/>
            <person name="Machida M."/>
            <person name="Baker S.E."/>
            <person name="Andersen M.R."/>
        </authorList>
    </citation>
    <scope>NUCLEOTIDE SEQUENCE [LARGE SCALE GENOMIC DNA]</scope>
    <source>
        <strain evidence="3">IBT 14317</strain>
    </source>
</reference>
<dbReference type="AlphaFoldDB" id="A0A5N7C2I6"/>
<evidence type="ECO:0000256" key="1">
    <source>
        <dbReference type="SAM" id="MobiDB-lite"/>
    </source>
</evidence>
<feature type="region of interest" description="Disordered" evidence="1">
    <location>
        <begin position="57"/>
        <end position="103"/>
    </location>
</feature>
<dbReference type="Proteomes" id="UP000326877">
    <property type="component" value="Unassembled WGS sequence"/>
</dbReference>
<feature type="domain" description="Myb-like DNA-binding" evidence="2">
    <location>
        <begin position="13"/>
        <end position="61"/>
    </location>
</feature>
<organism evidence="3">
    <name type="scientific">Petromyces alliaceus</name>
    <name type="common">Aspergillus alliaceus</name>
    <dbReference type="NCBI Taxonomy" id="209559"/>
    <lineage>
        <taxon>Eukaryota</taxon>
        <taxon>Fungi</taxon>
        <taxon>Dikarya</taxon>
        <taxon>Ascomycota</taxon>
        <taxon>Pezizomycotina</taxon>
        <taxon>Eurotiomycetes</taxon>
        <taxon>Eurotiomycetidae</taxon>
        <taxon>Eurotiales</taxon>
        <taxon>Aspergillaceae</taxon>
        <taxon>Aspergillus</taxon>
        <taxon>Aspergillus subgen. Circumdati</taxon>
    </lineage>
</organism>
<name>A0A5N7C2I6_PETAA</name>
<dbReference type="Pfam" id="PF22980">
    <property type="entry name" value="Myb_DNA-bind_8"/>
    <property type="match status" value="1"/>
</dbReference>
<dbReference type="InterPro" id="IPR054505">
    <property type="entry name" value="Myb_DNA-bind_8"/>
</dbReference>
<accession>A0A5N7C2I6</accession>
<dbReference type="OrthoDB" id="3944408at2759"/>
<evidence type="ECO:0000259" key="2">
    <source>
        <dbReference type="Pfam" id="PF22980"/>
    </source>
</evidence>
<evidence type="ECO:0000313" key="3">
    <source>
        <dbReference type="EMBL" id="KAE8388301.1"/>
    </source>
</evidence>
<protein>
    <recommendedName>
        <fullName evidence="2">Myb-like DNA-binding domain-containing protein</fullName>
    </recommendedName>
</protein>
<dbReference type="EMBL" id="ML735280">
    <property type="protein sequence ID" value="KAE8388301.1"/>
    <property type="molecule type" value="Genomic_DNA"/>
</dbReference>
<proteinExistence type="predicted"/>
<gene>
    <name evidence="3" type="ORF">BDV23DRAFT_185521</name>
</gene>
<sequence>MSTVRRSKAMPTDGPTVKFLYTIIKQLDLKSIDWSLVANQLEISNGHAARMRYSRFKQQMEGTTSTPRSSRPKKNPSKSKGSPCKADLLKETDPSDPQPVMKQERRASLDELVSYVKADPHPQRLRTLADIPYHMVPDSPAQSFNPPYTQMAVSPPDLTMYTPTPSFLDPSIGFEHQMSPVHLWASTKIEPEEAGRLRDIVKVEEQQEQMVNLNGSEVEFCGLKMVMEPKG</sequence>